<evidence type="ECO:0000256" key="6">
    <source>
        <dbReference type="ARBA" id="ARBA00055396"/>
    </source>
</evidence>
<dbReference type="InterPro" id="IPR001461">
    <property type="entry name" value="Aspartic_peptidase_A1"/>
</dbReference>
<dbReference type="Gene3D" id="2.40.70.10">
    <property type="entry name" value="Acid Proteases"/>
    <property type="match status" value="2"/>
</dbReference>
<dbReference type="InterPro" id="IPR001969">
    <property type="entry name" value="Aspartic_peptidase_AS"/>
</dbReference>
<dbReference type="SUPFAM" id="SSF50630">
    <property type="entry name" value="Acid proteases"/>
    <property type="match status" value="1"/>
</dbReference>
<evidence type="ECO:0000259" key="9">
    <source>
        <dbReference type="PROSITE" id="PS51767"/>
    </source>
</evidence>
<dbReference type="OrthoDB" id="2747330at2759"/>
<comment type="similarity">
    <text evidence="1 8">Belongs to the peptidase A1 family.</text>
</comment>
<evidence type="ECO:0000256" key="7">
    <source>
        <dbReference type="PIRSR" id="PIRSR601461-1"/>
    </source>
</evidence>
<keyword evidence="2 8" id="KW-0645">Protease</keyword>
<keyword evidence="5" id="KW-0325">Glycoprotein</keyword>
<evidence type="ECO:0000256" key="8">
    <source>
        <dbReference type="RuleBase" id="RU000454"/>
    </source>
</evidence>
<keyword evidence="4 8" id="KW-0378">Hydrolase</keyword>
<dbReference type="InterPro" id="IPR033121">
    <property type="entry name" value="PEPTIDASE_A1"/>
</dbReference>
<dbReference type="PROSITE" id="PS51767">
    <property type="entry name" value="PEPTIDASE_A1"/>
    <property type="match status" value="1"/>
</dbReference>
<evidence type="ECO:0000256" key="3">
    <source>
        <dbReference type="ARBA" id="ARBA00022750"/>
    </source>
</evidence>
<dbReference type="PRINTS" id="PR00792">
    <property type="entry name" value="PEPSIN"/>
</dbReference>
<evidence type="ECO:0000256" key="2">
    <source>
        <dbReference type="ARBA" id="ARBA00022670"/>
    </source>
</evidence>
<dbReference type="FunFam" id="2.40.70.10:FF:000024">
    <property type="entry name" value="Endothiapepsin"/>
    <property type="match status" value="1"/>
</dbReference>
<keyword evidence="3 8" id="KW-0064">Aspartyl protease</keyword>
<dbReference type="PANTHER" id="PTHR47966">
    <property type="entry name" value="BETA-SITE APP-CLEAVING ENZYME, ISOFORM A-RELATED"/>
    <property type="match status" value="1"/>
</dbReference>
<dbReference type="AlphaFoldDB" id="A0A6A6PML4"/>
<name>A0A6A6PML4_9PEZI</name>
<dbReference type="CDD" id="cd06097">
    <property type="entry name" value="Aspergillopepsin_like"/>
    <property type="match status" value="1"/>
</dbReference>
<organism evidence="10 11">
    <name type="scientific">Neohortaea acidophila</name>
    <dbReference type="NCBI Taxonomy" id="245834"/>
    <lineage>
        <taxon>Eukaryota</taxon>
        <taxon>Fungi</taxon>
        <taxon>Dikarya</taxon>
        <taxon>Ascomycota</taxon>
        <taxon>Pezizomycotina</taxon>
        <taxon>Dothideomycetes</taxon>
        <taxon>Dothideomycetidae</taxon>
        <taxon>Mycosphaerellales</taxon>
        <taxon>Teratosphaeriaceae</taxon>
        <taxon>Neohortaea</taxon>
    </lineage>
</organism>
<feature type="active site" evidence="7">
    <location>
        <position position="59"/>
    </location>
</feature>
<dbReference type="InterPro" id="IPR021109">
    <property type="entry name" value="Peptidase_aspartic_dom_sf"/>
</dbReference>
<dbReference type="PROSITE" id="PS00141">
    <property type="entry name" value="ASP_PROTEASE"/>
    <property type="match status" value="2"/>
</dbReference>
<evidence type="ECO:0000313" key="10">
    <source>
        <dbReference type="EMBL" id="KAF2480884.1"/>
    </source>
</evidence>
<proteinExistence type="inferred from homology"/>
<evidence type="ECO:0000256" key="4">
    <source>
        <dbReference type="ARBA" id="ARBA00022801"/>
    </source>
</evidence>
<evidence type="ECO:0000313" key="11">
    <source>
        <dbReference type="Proteomes" id="UP000799767"/>
    </source>
</evidence>
<dbReference type="InterPro" id="IPR034163">
    <property type="entry name" value="Aspergillopepsin-like_cat_dom"/>
</dbReference>
<gene>
    <name evidence="10" type="ORF">BDY17DRAFT_254672</name>
</gene>
<comment type="function">
    <text evidence="6">Secreted aspartic endopeptidase that allows assimilation of proteinaceous substrates. The scissile peptide bond is attacked by a nucleophilic water molecule activated by two aspartic residues in the active site. Shows a broad primary substrate specificity. Favors hydrophobic residues at the P1 and P1' positions.</text>
</comment>
<dbReference type="GO" id="GO:0006508">
    <property type="term" value="P:proteolysis"/>
    <property type="evidence" value="ECO:0007669"/>
    <property type="project" value="UniProtKB-KW"/>
</dbReference>
<reference evidence="10" key="1">
    <citation type="journal article" date="2020" name="Stud. Mycol.">
        <title>101 Dothideomycetes genomes: a test case for predicting lifestyles and emergence of pathogens.</title>
        <authorList>
            <person name="Haridas S."/>
            <person name="Albert R."/>
            <person name="Binder M."/>
            <person name="Bloem J."/>
            <person name="Labutti K."/>
            <person name="Salamov A."/>
            <person name="Andreopoulos B."/>
            <person name="Baker S."/>
            <person name="Barry K."/>
            <person name="Bills G."/>
            <person name="Bluhm B."/>
            <person name="Cannon C."/>
            <person name="Castanera R."/>
            <person name="Culley D."/>
            <person name="Daum C."/>
            <person name="Ezra D."/>
            <person name="Gonzalez J."/>
            <person name="Henrissat B."/>
            <person name="Kuo A."/>
            <person name="Liang C."/>
            <person name="Lipzen A."/>
            <person name="Lutzoni F."/>
            <person name="Magnuson J."/>
            <person name="Mondo S."/>
            <person name="Nolan M."/>
            <person name="Ohm R."/>
            <person name="Pangilinan J."/>
            <person name="Park H.-J."/>
            <person name="Ramirez L."/>
            <person name="Alfaro M."/>
            <person name="Sun H."/>
            <person name="Tritt A."/>
            <person name="Yoshinaga Y."/>
            <person name="Zwiers L.-H."/>
            <person name="Turgeon B."/>
            <person name="Goodwin S."/>
            <person name="Spatafora J."/>
            <person name="Crous P."/>
            <person name="Grigoriev I."/>
        </authorList>
    </citation>
    <scope>NUCLEOTIDE SEQUENCE</scope>
    <source>
        <strain evidence="10">CBS 113389</strain>
    </source>
</reference>
<dbReference type="GO" id="GO:0004190">
    <property type="term" value="F:aspartic-type endopeptidase activity"/>
    <property type="evidence" value="ECO:0007669"/>
    <property type="project" value="UniProtKB-KW"/>
</dbReference>
<keyword evidence="11" id="KW-1185">Reference proteome</keyword>
<dbReference type="GeneID" id="54472456"/>
<protein>
    <submittedName>
        <fullName evidence="10">Aspartic peptidase domain-containing protein</fullName>
    </submittedName>
</protein>
<feature type="active site" evidence="7">
    <location>
        <position position="244"/>
    </location>
</feature>
<dbReference type="RefSeq" id="XP_033587454.1">
    <property type="nucleotide sequence ID" value="XM_033731454.1"/>
</dbReference>
<evidence type="ECO:0000256" key="1">
    <source>
        <dbReference type="ARBA" id="ARBA00007447"/>
    </source>
</evidence>
<dbReference type="FunFam" id="2.40.70.10:FF:000026">
    <property type="entry name" value="Endothiapepsin"/>
    <property type="match status" value="1"/>
</dbReference>
<feature type="domain" description="Peptidase A1" evidence="9">
    <location>
        <begin position="43"/>
        <end position="353"/>
    </location>
</feature>
<sequence length="355" mass="36432">MAKTYKKFAHVGAVAPPDVVRAAEAAGQTGTVAANPEQYDQAYICPVTIGSQTLHLDFDTGSSDLWVFSNLMPSSEVDGQTEFNTNSAGATKKDGYTWSISYGDGSGASGVVYADTVNVGGATATSQAVEAATSVSSEFTSDTGSDGLLGLAFSSINQVKPTPQTTFFDTVKSSLEAELFTADLQSNGPGSYTFGYIDSSKYTGSITYTAVDNSQGFWGFTAGGYTVGGGGSNSTGTIGSAIADTGTSLMYLPTAAVQSYYSQVSGSSYSSSQGGYIFPCSASLPSLTVSIGGHGFVVPGSNFNYSPTGSGNTCFGGLQENTGIGFTIFGDVFLRAVYAIFDETQGSPRIGFAAQ</sequence>
<dbReference type="PANTHER" id="PTHR47966:SF2">
    <property type="entry name" value="ASPERGILLOPEPSIN-1-RELATED"/>
    <property type="match status" value="1"/>
</dbReference>
<dbReference type="Pfam" id="PF00026">
    <property type="entry name" value="Asp"/>
    <property type="match status" value="1"/>
</dbReference>
<dbReference type="EMBL" id="MU001639">
    <property type="protein sequence ID" value="KAF2480884.1"/>
    <property type="molecule type" value="Genomic_DNA"/>
</dbReference>
<evidence type="ECO:0000256" key="5">
    <source>
        <dbReference type="ARBA" id="ARBA00023180"/>
    </source>
</evidence>
<dbReference type="Proteomes" id="UP000799767">
    <property type="component" value="Unassembled WGS sequence"/>
</dbReference>
<accession>A0A6A6PML4</accession>